<accession>A0A5C7IIF0</accession>
<dbReference type="OrthoDB" id="5279713at2759"/>
<evidence type="ECO:0000259" key="6">
    <source>
        <dbReference type="Pfam" id="PF18052"/>
    </source>
</evidence>
<evidence type="ECO:0000259" key="5">
    <source>
        <dbReference type="Pfam" id="PF00931"/>
    </source>
</evidence>
<proteinExistence type="predicted"/>
<dbReference type="InterPro" id="IPR042197">
    <property type="entry name" value="Apaf_helical"/>
</dbReference>
<dbReference type="PANTHER" id="PTHR36766:SF45">
    <property type="entry name" value="NB-ARC DOMAIN-CONTAINING PROTEIN"/>
    <property type="match status" value="1"/>
</dbReference>
<dbReference type="Gene3D" id="1.10.10.10">
    <property type="entry name" value="Winged helix-like DNA-binding domain superfamily/Winged helix DNA-binding domain"/>
    <property type="match status" value="1"/>
</dbReference>
<dbReference type="GO" id="GO:0005524">
    <property type="term" value="F:ATP binding"/>
    <property type="evidence" value="ECO:0007669"/>
    <property type="project" value="UniProtKB-KW"/>
</dbReference>
<dbReference type="Gene3D" id="1.20.5.4130">
    <property type="match status" value="1"/>
</dbReference>
<evidence type="ECO:0000313" key="9">
    <source>
        <dbReference type="Proteomes" id="UP000323000"/>
    </source>
</evidence>
<evidence type="ECO:0000259" key="7">
    <source>
        <dbReference type="Pfam" id="PF23559"/>
    </source>
</evidence>
<dbReference type="Proteomes" id="UP000323000">
    <property type="component" value="Chromosome 2"/>
</dbReference>
<dbReference type="EMBL" id="VAHF01000002">
    <property type="protein sequence ID" value="TXG68865.1"/>
    <property type="molecule type" value="Genomic_DNA"/>
</dbReference>
<dbReference type="GO" id="GO:0006952">
    <property type="term" value="P:defense response"/>
    <property type="evidence" value="ECO:0007669"/>
    <property type="project" value="UniProtKB-KW"/>
</dbReference>
<feature type="domain" description="NB-ARC" evidence="5">
    <location>
        <begin position="218"/>
        <end position="388"/>
    </location>
</feature>
<keyword evidence="3" id="KW-0611">Plant defense</keyword>
<evidence type="ECO:0000313" key="8">
    <source>
        <dbReference type="EMBL" id="TXG68865.1"/>
    </source>
</evidence>
<comment type="caution">
    <text evidence="8">The sequence shown here is derived from an EMBL/GenBank/DDBJ whole genome shotgun (WGS) entry which is preliminary data.</text>
</comment>
<sequence>MLEYSVLLSAHDSISFTSETPNISLLLSLINFHLKTMAAEAIVSTVLEQLTLIIGREVVQEVRLVTGVRKETEKLTSNFEAIQAVLFDAEQRQVKETDVNKAVGLWLDKLKDASYDMDDVLDEWNTAILKLQIEGVENAQIPKKNVRFLFSSPCFCFRQIALRHDIGVKIKELNENLDSIAIEKDKYNLNAIRSIEEPQRLKTTSFIEVSEIRGRNEEKIDLVNKLLTESRQERASLPVITIVGLGGIGKTNLAQFVYNDTEIRSKFDHRVWVCVSDPFDEVTIARAIIEGFTGEATNLVAFQSLLERLSKIVENKKLLLILDDVWEENDDKWKQLYNCLNDGLHGESRILVTTRKEKVARMMKSIDCIDIGVLPLDDSWLLFKQLAFCDRSPEDCDKLENIGKEIVSKCKGLPLAIKTIGSLLRFKKTRDQWQRILDSETWKLKELEGLFPPLLLSYNGLPSMVKRCFSYCTIFPKDYRMTKVELIKLWMAQGYLGLKRDEEIEIIGEECFDTLVMHSFFQEFSKDPFNNDDMCKMHDIVHDFAQFLVKNECFSKEIYGVEEASLDVSCEKVRHSMLILKSSYNVNMFSVQKLRSLLIEDEHGSGSMSCFSPNLFEQMTCLREDSTDLIRRNQQLLDGIANCRVKTVVLLSGNSCWNLLGFTVSLGTDDR</sequence>
<feature type="domain" description="Disease resistance N-terminal" evidence="6">
    <location>
        <begin position="42"/>
        <end position="140"/>
    </location>
</feature>
<evidence type="ECO:0000256" key="4">
    <source>
        <dbReference type="ARBA" id="ARBA00022840"/>
    </source>
</evidence>
<evidence type="ECO:0000256" key="1">
    <source>
        <dbReference type="ARBA" id="ARBA00022737"/>
    </source>
</evidence>
<dbReference type="InterPro" id="IPR002182">
    <property type="entry name" value="NB-ARC"/>
</dbReference>
<reference evidence="9" key="1">
    <citation type="journal article" date="2019" name="Gigascience">
        <title>De novo genome assembly of the endangered Acer yangbiense, a plant species with extremely small populations endemic to Yunnan Province, China.</title>
        <authorList>
            <person name="Yang J."/>
            <person name="Wariss H.M."/>
            <person name="Tao L."/>
            <person name="Zhang R."/>
            <person name="Yun Q."/>
            <person name="Hollingsworth P."/>
            <person name="Dao Z."/>
            <person name="Luo G."/>
            <person name="Guo H."/>
            <person name="Ma Y."/>
            <person name="Sun W."/>
        </authorList>
    </citation>
    <scope>NUCLEOTIDE SEQUENCE [LARGE SCALE GENOMIC DNA]</scope>
    <source>
        <strain evidence="9">cv. Malutang</strain>
    </source>
</reference>
<dbReference type="CDD" id="cd14798">
    <property type="entry name" value="RX-CC_like"/>
    <property type="match status" value="1"/>
</dbReference>
<gene>
    <name evidence="8" type="ORF">EZV62_003800</name>
</gene>
<keyword evidence="1" id="KW-0677">Repeat</keyword>
<evidence type="ECO:0008006" key="10">
    <source>
        <dbReference type="Google" id="ProtNLM"/>
    </source>
</evidence>
<dbReference type="InterPro" id="IPR036388">
    <property type="entry name" value="WH-like_DNA-bd_sf"/>
</dbReference>
<dbReference type="Pfam" id="PF18052">
    <property type="entry name" value="Rx_N"/>
    <property type="match status" value="1"/>
</dbReference>
<dbReference type="Pfam" id="PF23559">
    <property type="entry name" value="WHD_DRP"/>
    <property type="match status" value="1"/>
</dbReference>
<organism evidence="8 9">
    <name type="scientific">Acer yangbiense</name>
    <dbReference type="NCBI Taxonomy" id="1000413"/>
    <lineage>
        <taxon>Eukaryota</taxon>
        <taxon>Viridiplantae</taxon>
        <taxon>Streptophyta</taxon>
        <taxon>Embryophyta</taxon>
        <taxon>Tracheophyta</taxon>
        <taxon>Spermatophyta</taxon>
        <taxon>Magnoliopsida</taxon>
        <taxon>eudicotyledons</taxon>
        <taxon>Gunneridae</taxon>
        <taxon>Pentapetalae</taxon>
        <taxon>rosids</taxon>
        <taxon>malvids</taxon>
        <taxon>Sapindales</taxon>
        <taxon>Sapindaceae</taxon>
        <taxon>Hippocastanoideae</taxon>
        <taxon>Acereae</taxon>
        <taxon>Acer</taxon>
    </lineage>
</organism>
<keyword evidence="4" id="KW-0067">ATP-binding</keyword>
<dbReference type="AlphaFoldDB" id="A0A5C7IIF0"/>
<dbReference type="GO" id="GO:0043531">
    <property type="term" value="F:ADP binding"/>
    <property type="evidence" value="ECO:0007669"/>
    <property type="project" value="InterPro"/>
</dbReference>
<keyword evidence="2" id="KW-0547">Nucleotide-binding</keyword>
<dbReference type="InterPro" id="IPR038005">
    <property type="entry name" value="RX-like_CC"/>
</dbReference>
<dbReference type="InterPro" id="IPR041118">
    <property type="entry name" value="Rx_N"/>
</dbReference>
<dbReference type="PANTHER" id="PTHR36766">
    <property type="entry name" value="PLANT BROAD-SPECTRUM MILDEW RESISTANCE PROTEIN RPW8"/>
    <property type="match status" value="1"/>
</dbReference>
<evidence type="ECO:0000256" key="3">
    <source>
        <dbReference type="ARBA" id="ARBA00022821"/>
    </source>
</evidence>
<keyword evidence="9" id="KW-1185">Reference proteome</keyword>
<dbReference type="SUPFAM" id="SSF52540">
    <property type="entry name" value="P-loop containing nucleoside triphosphate hydrolases"/>
    <property type="match status" value="1"/>
</dbReference>
<dbReference type="PRINTS" id="PR00364">
    <property type="entry name" value="DISEASERSIST"/>
</dbReference>
<dbReference type="Pfam" id="PF00931">
    <property type="entry name" value="NB-ARC"/>
    <property type="match status" value="1"/>
</dbReference>
<dbReference type="FunFam" id="1.10.10.10:FF:000322">
    <property type="entry name" value="Probable disease resistance protein At1g63360"/>
    <property type="match status" value="1"/>
</dbReference>
<protein>
    <recommendedName>
        <fullName evidence="10">NB-ARC domain-containing protein</fullName>
    </recommendedName>
</protein>
<dbReference type="InterPro" id="IPR058922">
    <property type="entry name" value="WHD_DRP"/>
</dbReference>
<dbReference type="InterPro" id="IPR027417">
    <property type="entry name" value="P-loop_NTPase"/>
</dbReference>
<dbReference type="Gene3D" id="3.40.50.300">
    <property type="entry name" value="P-loop containing nucleotide triphosphate hydrolases"/>
    <property type="match status" value="1"/>
</dbReference>
<dbReference type="Gene3D" id="1.10.8.430">
    <property type="entry name" value="Helical domain of apoptotic protease-activating factors"/>
    <property type="match status" value="1"/>
</dbReference>
<feature type="domain" description="Disease resistance protein winged helix" evidence="7">
    <location>
        <begin position="474"/>
        <end position="545"/>
    </location>
</feature>
<evidence type="ECO:0000256" key="2">
    <source>
        <dbReference type="ARBA" id="ARBA00022741"/>
    </source>
</evidence>
<name>A0A5C7IIF0_9ROSI</name>